<dbReference type="Proteomes" id="UP000250790">
    <property type="component" value="Unassembled WGS sequence"/>
</dbReference>
<sequence length="405" mass="41993">MTSHRPAQAQRGAITLLVAIGLVILASLTSFYSARSVLMDQLASHNHAHASQARLAADAALASAQAAIANSSPNANALLTTRTDCPAGVTGPQWQCSAMSVAPHPGLPQAQLSATAVRDLVQSPHVWTVHASASIAGQNSRAQARESLFVPFVAPAPGLAAPAALVLNGCISAATGASLRVCPLSSKGEACTGTAKGPAVQTHFVVDTNRNGSISSAEKNACLALSPTSLPGGGSKTGPSTAMPRSPCNRAAWRSVLGDITDEQLQAWSSAQERNGLTAQTTPPRSIYWIDSPGDWLQSVGTTDTPALLVFSAQACAQRCPRIGASVRIVGSVLLDSGCNDDKMRGWQAGTIEGQLVVESGLPEWRSGSMIARPEGRNAYILNWPEGIDATRVQRVNGSWSEGTP</sequence>
<dbReference type="EMBL" id="NESN01000001">
    <property type="protein sequence ID" value="PUE55289.1"/>
    <property type="molecule type" value="Genomic_DNA"/>
</dbReference>
<gene>
    <name evidence="2" type="ORF">B9Z37_01560</name>
</gene>
<dbReference type="OrthoDB" id="8885742at2"/>
<name>A0A315EDU7_9BURK</name>
<evidence type="ECO:0000256" key="1">
    <source>
        <dbReference type="SAM" id="Phobius"/>
    </source>
</evidence>
<evidence type="ECO:0000313" key="3">
    <source>
        <dbReference type="Proteomes" id="UP000250790"/>
    </source>
</evidence>
<accession>A0A315EDU7</accession>
<proteinExistence type="predicted"/>
<evidence type="ECO:0008006" key="4">
    <source>
        <dbReference type="Google" id="ProtNLM"/>
    </source>
</evidence>
<comment type="caution">
    <text evidence="2">The sequence shown here is derived from an EMBL/GenBank/DDBJ whole genome shotgun (WGS) entry which is preliminary data.</text>
</comment>
<feature type="transmembrane region" description="Helical" evidence="1">
    <location>
        <begin position="12"/>
        <end position="32"/>
    </location>
</feature>
<keyword evidence="1" id="KW-1133">Transmembrane helix</keyword>
<evidence type="ECO:0000313" key="2">
    <source>
        <dbReference type="EMBL" id="PUE55289.1"/>
    </source>
</evidence>
<organism evidence="2 3">
    <name type="scientific">Limnohabitans parvus II-B4</name>
    <dbReference type="NCBI Taxonomy" id="1293052"/>
    <lineage>
        <taxon>Bacteria</taxon>
        <taxon>Pseudomonadati</taxon>
        <taxon>Pseudomonadota</taxon>
        <taxon>Betaproteobacteria</taxon>
        <taxon>Burkholderiales</taxon>
        <taxon>Comamonadaceae</taxon>
        <taxon>Limnohabitans</taxon>
    </lineage>
</organism>
<dbReference type="AlphaFoldDB" id="A0A315EDU7"/>
<keyword evidence="1" id="KW-0472">Membrane</keyword>
<keyword evidence="3" id="KW-1185">Reference proteome</keyword>
<keyword evidence="1" id="KW-0812">Transmembrane</keyword>
<reference evidence="2 3" key="1">
    <citation type="submission" date="2017-04" db="EMBL/GenBank/DDBJ databases">
        <title>Unexpected and diverse lifestyles within the genus Limnohabitans.</title>
        <authorList>
            <person name="Kasalicky V."/>
            <person name="Mehrshad M."/>
            <person name="Andrei S.-A."/>
            <person name="Salcher M."/>
            <person name="Kratochvilova H."/>
            <person name="Simek K."/>
            <person name="Ghai R."/>
        </authorList>
    </citation>
    <scope>NUCLEOTIDE SEQUENCE [LARGE SCALE GENOMIC DNA]</scope>
    <source>
        <strain evidence="2 3">II-B4</strain>
    </source>
</reference>
<protein>
    <recommendedName>
        <fullName evidence="4">Type 4 fimbrial biogenesis protein PilX N-terminal domain-containing protein</fullName>
    </recommendedName>
</protein>
<dbReference type="RefSeq" id="WP_108311293.1">
    <property type="nucleotide sequence ID" value="NZ_NESN01000001.1"/>
</dbReference>